<dbReference type="InterPro" id="IPR029030">
    <property type="entry name" value="Caspase-like_dom_sf"/>
</dbReference>
<evidence type="ECO:0000256" key="1">
    <source>
        <dbReference type="ARBA" id="ARBA00022737"/>
    </source>
</evidence>
<dbReference type="Gene3D" id="2.20.110.10">
    <property type="entry name" value="Histone H3 K4-specific methyltransferase SET7/9 N-terminal domain"/>
    <property type="match status" value="5"/>
</dbReference>
<dbReference type="PANTHER" id="PTHR23084">
    <property type="entry name" value="PHOSPHATIDYLINOSITOL-4-PHOSPHATE 5-KINASE RELATED"/>
    <property type="match status" value="1"/>
</dbReference>
<organism evidence="3 5">
    <name type="scientific">Pseudomonas tohonis</name>
    <dbReference type="NCBI Taxonomy" id="2725477"/>
    <lineage>
        <taxon>Bacteria</taxon>
        <taxon>Pseudomonadati</taxon>
        <taxon>Pseudomonadota</taxon>
        <taxon>Gammaproteobacteria</taxon>
        <taxon>Pseudomonadales</taxon>
        <taxon>Pseudomonadaceae</taxon>
        <taxon>Pseudomonas</taxon>
    </lineage>
</organism>
<feature type="compositionally biased region" description="Basic and acidic residues" evidence="2">
    <location>
        <begin position="154"/>
        <end position="169"/>
    </location>
</feature>
<proteinExistence type="predicted"/>
<dbReference type="Pfam" id="PF02493">
    <property type="entry name" value="MORN"/>
    <property type="match status" value="11"/>
</dbReference>
<dbReference type="EMBL" id="AP023189">
    <property type="protein sequence ID" value="BCG22761.1"/>
    <property type="molecule type" value="Genomic_DNA"/>
</dbReference>
<dbReference type="Proteomes" id="UP001054892">
    <property type="component" value="Unassembled WGS sequence"/>
</dbReference>
<evidence type="ECO:0000313" key="3">
    <source>
        <dbReference type="EMBL" id="BCG22761.1"/>
    </source>
</evidence>
<dbReference type="RefSeq" id="WP_173178470.1">
    <property type="nucleotide sequence ID" value="NZ_AP023189.1"/>
</dbReference>
<dbReference type="SUPFAM" id="SSF52129">
    <property type="entry name" value="Caspase-like"/>
    <property type="match status" value="1"/>
</dbReference>
<evidence type="ECO:0000313" key="4">
    <source>
        <dbReference type="EMBL" id="GJN55851.1"/>
    </source>
</evidence>
<dbReference type="KEGG" id="ptw:TUM18999_09520"/>
<name>A0A6J4E2G8_9PSED</name>
<dbReference type="InterPro" id="IPR001096">
    <property type="entry name" value="Peptidase_C13"/>
</dbReference>
<keyword evidence="1" id="KW-0677">Repeat</keyword>
<dbReference type="SUPFAM" id="SSF82185">
    <property type="entry name" value="Histone H3 K4-specific methyltransferase SET7/9 N-terminal domain"/>
    <property type="match status" value="3"/>
</dbReference>
<dbReference type="AlphaFoldDB" id="A0A6J4E2G8"/>
<dbReference type="SMART" id="SM00698">
    <property type="entry name" value="MORN"/>
    <property type="match status" value="11"/>
</dbReference>
<evidence type="ECO:0008006" key="7">
    <source>
        <dbReference type="Google" id="ProtNLM"/>
    </source>
</evidence>
<dbReference type="PANTHER" id="PTHR23084:SF263">
    <property type="entry name" value="MORN REPEAT-CONTAINING PROTEIN 1"/>
    <property type="match status" value="1"/>
</dbReference>
<dbReference type="EMBL" id="BQKM01000022">
    <property type="protein sequence ID" value="GJN55851.1"/>
    <property type="molecule type" value="Genomic_DNA"/>
</dbReference>
<feature type="region of interest" description="Disordered" evidence="2">
    <location>
        <begin position="141"/>
        <end position="183"/>
    </location>
</feature>
<accession>A0A6J4E2G8</accession>
<evidence type="ECO:0000313" key="6">
    <source>
        <dbReference type="Proteomes" id="UP001054892"/>
    </source>
</evidence>
<protein>
    <recommendedName>
        <fullName evidence="7">Peptidase C13</fullName>
    </recommendedName>
</protein>
<evidence type="ECO:0000256" key="2">
    <source>
        <dbReference type="SAM" id="MobiDB-lite"/>
    </source>
</evidence>
<dbReference type="InterPro" id="IPR003409">
    <property type="entry name" value="MORN"/>
</dbReference>
<evidence type="ECO:0000313" key="5">
    <source>
        <dbReference type="Proteomes" id="UP000509383"/>
    </source>
</evidence>
<gene>
    <name evidence="3" type="ORF">TUM18999_09520</name>
    <name evidence="4" type="ORF">TUM20286_56030</name>
</gene>
<sequence length="575" mass="61700">MKPLLPLALALLLSACGDGEPLTPPDARLPDGSRYRGAVVDGLLQGPGRLDYSNGTWFEGQFKDGQPNGHGTWHAPNGVDYQGEFRNGLFEGNGRLTYSDGTSYDGAFKANQFSGEGTLSREGMVYSGTFRDDRYHGQGKLELPDGSSYQGQFKRGEQTGRGVRTDADGSRYSGPFKQGQLEGEGDYQGADGGFYSGGFKNGLFDGKGRYQNAEGSVWSGEFKGGALTGKGEYKGADGERYVGAFRNWRYQGEGTLTLADGSRYQGGFAGGRYSGEGTLALADGGQEKGTWRGGRRVRDEAGKALPNPLEVGLLEQGRLLDAAIDALPASTPAVELYSLSLGGDGRQGVFLREADYVANLLDQRFGAHGHITLINHRDHMADRPMATRESLSRAIQGIARRSGPEDLVFIYLTSHGSADHQLALEQPGLQLADLPASELASVLAPLKDRHKVVVISACYSGGFIPALKDDKTLVMTAARADRVSFGCSDDNEFTYFGRALLADALNQTDDLEHAFELARSEVAEWEKADGFEPSEPQIWAPKPVLAHWSKLRAGQARQALAAQPATAAGKTAASH</sequence>
<dbReference type="Pfam" id="PF01650">
    <property type="entry name" value="Peptidase_C13"/>
    <property type="match status" value="1"/>
</dbReference>
<reference evidence="3 5" key="1">
    <citation type="submission" date="2020-05" db="EMBL/GenBank/DDBJ databases">
        <title>Characterization of novel class B3 metallo-beta-lactamase from novel Pseudomonas species.</title>
        <authorList>
            <person name="Yamada K."/>
            <person name="Aoki K."/>
            <person name="Ishii Y."/>
        </authorList>
    </citation>
    <scope>NUCLEOTIDE SEQUENCE [LARGE SCALE GENOMIC DNA]</scope>
    <source>
        <strain evidence="3 5">TUM18999</strain>
        <strain evidence="4 6">TUM20286</strain>
    </source>
</reference>
<dbReference type="GO" id="GO:0006508">
    <property type="term" value="P:proteolysis"/>
    <property type="evidence" value="ECO:0007669"/>
    <property type="project" value="InterPro"/>
</dbReference>
<dbReference type="Gene3D" id="3.40.50.1460">
    <property type="match status" value="1"/>
</dbReference>
<dbReference type="PROSITE" id="PS51257">
    <property type="entry name" value="PROKAR_LIPOPROTEIN"/>
    <property type="match status" value="1"/>
</dbReference>
<dbReference type="GO" id="GO:0008233">
    <property type="term" value="F:peptidase activity"/>
    <property type="evidence" value="ECO:0007669"/>
    <property type="project" value="InterPro"/>
</dbReference>
<keyword evidence="6" id="KW-1185">Reference proteome</keyword>
<dbReference type="Proteomes" id="UP000509383">
    <property type="component" value="Chromosome"/>
</dbReference>